<keyword evidence="3" id="KW-1185">Reference proteome</keyword>
<organism evidence="2 3">
    <name type="scientific">Hufsiella arboris</name>
    <dbReference type="NCBI Taxonomy" id="2695275"/>
    <lineage>
        <taxon>Bacteria</taxon>
        <taxon>Pseudomonadati</taxon>
        <taxon>Bacteroidota</taxon>
        <taxon>Sphingobacteriia</taxon>
        <taxon>Sphingobacteriales</taxon>
        <taxon>Sphingobacteriaceae</taxon>
        <taxon>Hufsiella</taxon>
    </lineage>
</organism>
<reference evidence="2 3" key="1">
    <citation type="submission" date="2019-11" db="EMBL/GenBank/DDBJ databases">
        <title>Pedobacter sp. HMF7647 Genome sequencing and assembly.</title>
        <authorList>
            <person name="Kang H."/>
            <person name="Kim H."/>
            <person name="Joh K."/>
        </authorList>
    </citation>
    <scope>NUCLEOTIDE SEQUENCE [LARGE SCALE GENOMIC DNA]</scope>
    <source>
        <strain evidence="2 3">HMF7647</strain>
    </source>
</reference>
<feature type="transmembrane region" description="Helical" evidence="1">
    <location>
        <begin position="45"/>
        <end position="64"/>
    </location>
</feature>
<evidence type="ECO:0000256" key="1">
    <source>
        <dbReference type="SAM" id="Phobius"/>
    </source>
</evidence>
<evidence type="ECO:0000313" key="3">
    <source>
        <dbReference type="Proteomes" id="UP000466586"/>
    </source>
</evidence>
<keyword evidence="1" id="KW-0472">Membrane</keyword>
<sequence length="66" mass="7913">MDPVDNLFNYKYGIFYFNKNDYRTVVPKQSRAMGWTLNFASWKTYIFLLFMLVIVVAFTLFLGLRN</sequence>
<evidence type="ECO:0000313" key="2">
    <source>
        <dbReference type="EMBL" id="MXV53024.1"/>
    </source>
</evidence>
<keyword evidence="1" id="KW-1133">Transmembrane helix</keyword>
<dbReference type="AlphaFoldDB" id="A0A7K1YEI7"/>
<dbReference type="Proteomes" id="UP000466586">
    <property type="component" value="Unassembled WGS sequence"/>
</dbReference>
<gene>
    <name evidence="2" type="ORF">GS399_18800</name>
</gene>
<comment type="caution">
    <text evidence="2">The sequence shown here is derived from an EMBL/GenBank/DDBJ whole genome shotgun (WGS) entry which is preliminary data.</text>
</comment>
<name>A0A7K1YEI7_9SPHI</name>
<proteinExistence type="predicted"/>
<accession>A0A7K1YEI7</accession>
<dbReference type="EMBL" id="WVHT01000012">
    <property type="protein sequence ID" value="MXV53024.1"/>
    <property type="molecule type" value="Genomic_DNA"/>
</dbReference>
<evidence type="ECO:0008006" key="4">
    <source>
        <dbReference type="Google" id="ProtNLM"/>
    </source>
</evidence>
<protein>
    <recommendedName>
        <fullName evidence="4">DUF5808 domain-containing protein</fullName>
    </recommendedName>
</protein>
<keyword evidence="1" id="KW-0812">Transmembrane</keyword>